<sequence>MNVRNFMSLLSRIFLIAAVCFFIPLNGNSQTRKHAKNTLYPSYKGLITAGYQGWFHAPANGTMYPDEKQVRIDMWPDVSEYEKTYPTGLKHADGSVACFFSSTDKSTVDLHFKWMKEYGIDGVFMQRFFGAAQPGVRRGASTAVIKNAFEAASKYERAIAIMYDLSGLRARNDDCSSLIEDWKFLVDSLGVTNQKGAQTYVFHNGKPLVVIWGIGFPDRPYNIRNIGIERLIDFLQNDPEYGGCSVMVGVPTFWRELNADCIHDPYLHTIIKKADLVLPWTVQRFSPLLHNDGDRYRDLVIADMEWCKENGVKYVPCVTPGFSWHNLSRSEFPDDVKPVGSIPRQKGHFYWQQLMTAIDAGAGMIYVAMFDEVNEGTAIFKVSDHPPVSDVAKFVDLEGMPSDHYLWLTGEASKILKNKRPVIFKLPQR</sequence>
<keyword evidence="7" id="KW-0472">Membrane</keyword>
<keyword evidence="6" id="KW-0333">Golgi apparatus</keyword>
<evidence type="ECO:0000256" key="2">
    <source>
        <dbReference type="ARBA" id="ARBA00022692"/>
    </source>
</evidence>
<dbReference type="GO" id="GO:0004559">
    <property type="term" value="F:alpha-mannosidase activity"/>
    <property type="evidence" value="ECO:0007669"/>
    <property type="project" value="TreeGrafter"/>
</dbReference>
<dbReference type="PANTHER" id="PTHR13572">
    <property type="entry name" value="ENDO-ALPHA-1,2-MANNOSIDASE"/>
    <property type="match status" value="1"/>
</dbReference>
<dbReference type="PANTHER" id="PTHR13572:SF4">
    <property type="entry name" value="RE57134P"/>
    <property type="match status" value="1"/>
</dbReference>
<keyword evidence="5" id="KW-1133">Transmembrane helix</keyword>
<protein>
    <recommendedName>
        <fullName evidence="10">Xylosidase/arabinosidase</fullName>
    </recommendedName>
</protein>
<evidence type="ECO:0000256" key="4">
    <source>
        <dbReference type="ARBA" id="ARBA00022968"/>
    </source>
</evidence>
<keyword evidence="3" id="KW-0378">Hydrolase</keyword>
<evidence type="ECO:0008006" key="10">
    <source>
        <dbReference type="Google" id="ProtNLM"/>
    </source>
</evidence>
<keyword evidence="2" id="KW-0812">Transmembrane</keyword>
<organism evidence="8 9">
    <name type="scientific">Candidatus Ordinivivax streblomastigis</name>
    <dbReference type="NCBI Taxonomy" id="2540710"/>
    <lineage>
        <taxon>Bacteria</taxon>
        <taxon>Pseudomonadati</taxon>
        <taxon>Bacteroidota</taxon>
        <taxon>Bacteroidia</taxon>
        <taxon>Bacteroidales</taxon>
        <taxon>Candidatus Ordinivivax</taxon>
    </lineage>
</organism>
<evidence type="ECO:0000313" key="8">
    <source>
        <dbReference type="EMBL" id="KAA6300869.1"/>
    </source>
</evidence>
<accession>A0A5M8NYK8</accession>
<evidence type="ECO:0000256" key="3">
    <source>
        <dbReference type="ARBA" id="ARBA00022801"/>
    </source>
</evidence>
<evidence type="ECO:0000256" key="7">
    <source>
        <dbReference type="ARBA" id="ARBA00023136"/>
    </source>
</evidence>
<reference evidence="8 9" key="1">
    <citation type="submission" date="2019-03" db="EMBL/GenBank/DDBJ databases">
        <title>Single cell metagenomics reveals metabolic interactions within the superorganism composed of flagellate Streblomastix strix and complex community of Bacteroidetes bacteria on its surface.</title>
        <authorList>
            <person name="Treitli S.C."/>
            <person name="Kolisko M."/>
            <person name="Husnik F."/>
            <person name="Keeling P."/>
            <person name="Hampl V."/>
        </authorList>
    </citation>
    <scope>NUCLEOTIDE SEQUENCE [LARGE SCALE GENOMIC DNA]</scope>
    <source>
        <strain evidence="8">St1</strain>
    </source>
</reference>
<proteinExistence type="predicted"/>
<dbReference type="InterPro" id="IPR026071">
    <property type="entry name" value="Glyco_Hydrolase_99"/>
</dbReference>
<dbReference type="Proteomes" id="UP000324575">
    <property type="component" value="Unassembled WGS sequence"/>
</dbReference>
<comment type="caution">
    <text evidence="8">The sequence shown here is derived from an EMBL/GenBank/DDBJ whole genome shotgun (WGS) entry which is preliminary data.</text>
</comment>
<evidence type="ECO:0000313" key="9">
    <source>
        <dbReference type="Proteomes" id="UP000324575"/>
    </source>
</evidence>
<dbReference type="EMBL" id="SNRX01000042">
    <property type="protein sequence ID" value="KAA6300869.1"/>
    <property type="molecule type" value="Genomic_DNA"/>
</dbReference>
<dbReference type="Gene3D" id="3.20.20.80">
    <property type="entry name" value="Glycosidases"/>
    <property type="match status" value="1"/>
</dbReference>
<dbReference type="CDD" id="cd11576">
    <property type="entry name" value="GH99_GH71_like_2"/>
    <property type="match status" value="1"/>
</dbReference>
<evidence type="ECO:0000256" key="1">
    <source>
        <dbReference type="ARBA" id="ARBA00004323"/>
    </source>
</evidence>
<keyword evidence="4" id="KW-0735">Signal-anchor</keyword>
<name>A0A5M8NYK8_9BACT</name>
<evidence type="ECO:0000256" key="6">
    <source>
        <dbReference type="ARBA" id="ARBA00023034"/>
    </source>
</evidence>
<dbReference type="AlphaFoldDB" id="A0A5M8NYK8"/>
<evidence type="ECO:0000256" key="5">
    <source>
        <dbReference type="ARBA" id="ARBA00022989"/>
    </source>
</evidence>
<comment type="subcellular location">
    <subcellularLocation>
        <location evidence="1">Golgi apparatus membrane</location>
        <topology evidence="1">Single-pass type II membrane protein</topology>
    </subcellularLocation>
</comment>
<gene>
    <name evidence="8" type="ORF">EZS26_002979</name>
</gene>